<dbReference type="PANTHER" id="PTHR21364:SF2">
    <property type="entry name" value="GENERAL ODORANT-BINDING PROTEIN 19A"/>
    <property type="match status" value="1"/>
</dbReference>
<dbReference type="GO" id="GO:0007608">
    <property type="term" value="P:sensory perception of smell"/>
    <property type="evidence" value="ECO:0007669"/>
    <property type="project" value="TreeGrafter"/>
</dbReference>
<proteinExistence type="inferred from homology"/>
<evidence type="ECO:0000256" key="1">
    <source>
        <dbReference type="ARBA" id="ARBA00004613"/>
    </source>
</evidence>
<reference evidence="7" key="3">
    <citation type="submission" date="2025-05" db="UniProtKB">
        <authorList>
            <consortium name="EnsemblMetazoa"/>
        </authorList>
    </citation>
    <scope>IDENTIFICATION</scope>
</reference>
<dbReference type="GO" id="GO:0005549">
    <property type="term" value="F:odorant binding"/>
    <property type="evidence" value="ECO:0007669"/>
    <property type="project" value="InterPro"/>
</dbReference>
<dbReference type="SMART" id="SM00708">
    <property type="entry name" value="PhBP"/>
    <property type="match status" value="1"/>
</dbReference>
<keyword evidence="8" id="KW-1185">Reference proteome</keyword>
<evidence type="ECO:0000313" key="9">
    <source>
        <dbReference type="RefSeq" id="XP_016971588.1"/>
    </source>
</evidence>
<keyword evidence="3" id="KW-0964">Secreted</keyword>
<reference evidence="9" key="2">
    <citation type="submission" date="2025-04" db="UniProtKB">
        <authorList>
            <consortium name="RefSeq"/>
        </authorList>
    </citation>
    <scope>IDENTIFICATION</scope>
</reference>
<dbReference type="PANTHER" id="PTHR21364">
    <property type="entry name" value="GENERAL ODORANT-BINDING PROTEIN 19A"/>
    <property type="match status" value="1"/>
</dbReference>
<feature type="signal peptide" evidence="6">
    <location>
        <begin position="1"/>
        <end position="36"/>
    </location>
</feature>
<evidence type="ECO:0000256" key="6">
    <source>
        <dbReference type="SAM" id="SignalP"/>
    </source>
</evidence>
<dbReference type="EnsemblMetazoa" id="XM_017116099.2">
    <property type="protein sequence ID" value="XP_016971588.1"/>
    <property type="gene ID" value="LOC108039176"/>
</dbReference>
<dbReference type="GO" id="GO:0005576">
    <property type="term" value="C:extracellular region"/>
    <property type="evidence" value="ECO:0007669"/>
    <property type="project" value="UniProtKB-SubCell"/>
</dbReference>
<evidence type="ECO:0000256" key="2">
    <source>
        <dbReference type="ARBA" id="ARBA00008098"/>
    </source>
</evidence>
<dbReference type="Proteomes" id="UP001652680">
    <property type="component" value="Unassembled WGS sequence"/>
</dbReference>
<dbReference type="GO" id="GO:0042048">
    <property type="term" value="P:olfactory behavior"/>
    <property type="evidence" value="ECO:0007669"/>
    <property type="project" value="TreeGrafter"/>
</dbReference>
<gene>
    <name evidence="9" type="primary">LOC108039176</name>
    <name evidence="7" type="synonym">108039176</name>
</gene>
<evidence type="ECO:0000313" key="8">
    <source>
        <dbReference type="Proteomes" id="UP001652680"/>
    </source>
</evidence>
<evidence type="ECO:0000256" key="4">
    <source>
        <dbReference type="ARBA" id="ARBA00022729"/>
    </source>
</evidence>
<feature type="chain" id="PRO_5027535248" evidence="6">
    <location>
        <begin position="37"/>
        <end position="160"/>
    </location>
</feature>
<comment type="subcellular location">
    <subcellularLocation>
        <location evidence="1">Secreted</location>
    </subcellularLocation>
</comment>
<dbReference type="InterPro" id="IPR006170">
    <property type="entry name" value="PBP/GOBP"/>
</dbReference>
<dbReference type="AlphaFoldDB" id="A0A6P4E8M7"/>
<evidence type="ECO:0000256" key="5">
    <source>
        <dbReference type="ARBA" id="ARBA00023157"/>
    </source>
</evidence>
<dbReference type="GeneID" id="108039176"/>
<keyword evidence="5" id="KW-1015">Disulfide bond</keyword>
<evidence type="ECO:0000313" key="7">
    <source>
        <dbReference type="EnsemblMetazoa" id="XP_016971588.1"/>
    </source>
</evidence>
<dbReference type="RefSeq" id="XP_016971588.1">
    <property type="nucleotide sequence ID" value="XM_017116099.1"/>
</dbReference>
<organism evidence="9">
    <name type="scientific">Drosophila rhopaloa</name>
    <name type="common">Fruit fly</name>
    <dbReference type="NCBI Taxonomy" id="1041015"/>
    <lineage>
        <taxon>Eukaryota</taxon>
        <taxon>Metazoa</taxon>
        <taxon>Ecdysozoa</taxon>
        <taxon>Arthropoda</taxon>
        <taxon>Hexapoda</taxon>
        <taxon>Insecta</taxon>
        <taxon>Pterygota</taxon>
        <taxon>Neoptera</taxon>
        <taxon>Endopterygota</taxon>
        <taxon>Diptera</taxon>
        <taxon>Brachycera</taxon>
        <taxon>Muscomorpha</taxon>
        <taxon>Ephydroidea</taxon>
        <taxon>Drosophilidae</taxon>
        <taxon>Drosophila</taxon>
        <taxon>Sophophora</taxon>
    </lineage>
</organism>
<dbReference type="Pfam" id="PF01395">
    <property type="entry name" value="PBP_GOBP"/>
    <property type="match status" value="1"/>
</dbReference>
<evidence type="ECO:0000256" key="3">
    <source>
        <dbReference type="ARBA" id="ARBA00022525"/>
    </source>
</evidence>
<dbReference type="CTD" id="33037"/>
<accession>A0A6P4E8M7</accession>
<protein>
    <submittedName>
        <fullName evidence="9">General odorant-binding protein 19a</fullName>
    </submittedName>
</protein>
<sequence length="160" mass="17977">MNLEWNPLYRSVSAMKFHLLLICVAISMGPLPCSQAGVTEEQMWSAGKLMRDVCLPKFPKVSEEIADSIRNGNIPNSKDSNCYINCILEMMQSIKKGKFQLEATLKQMDLIMPDSYKDEYRKGINLCKDSTVGLKNAPNCDPAHALLSCLKNNIKVFVFP</sequence>
<keyword evidence="4 6" id="KW-0732">Signal</keyword>
<dbReference type="Gene3D" id="1.10.238.20">
    <property type="entry name" value="Pheromone/general odorant binding protein domain"/>
    <property type="match status" value="1"/>
</dbReference>
<dbReference type="CDD" id="cd23992">
    <property type="entry name" value="PBP_GOBP"/>
    <property type="match status" value="1"/>
</dbReference>
<reference evidence="8" key="1">
    <citation type="journal article" date="2021" name="Elife">
        <title>Highly contiguous assemblies of 101 drosophilid genomes.</title>
        <authorList>
            <person name="Kim B.Y."/>
            <person name="Wang J.R."/>
            <person name="Miller D.E."/>
            <person name="Barmina O."/>
            <person name="Delaney E."/>
            <person name="Thompson A."/>
            <person name="Comeault A.A."/>
            <person name="Peede D."/>
            <person name="D'Agostino E.R."/>
            <person name="Pelaez J."/>
            <person name="Aguilar J.M."/>
            <person name="Haji D."/>
            <person name="Matsunaga T."/>
            <person name="Armstrong E.E."/>
            <person name="Zych M."/>
            <person name="Ogawa Y."/>
            <person name="Stamenkovic-Radak M."/>
            <person name="Jelic M."/>
            <person name="Veselinovic M.S."/>
            <person name="Tanaskovic M."/>
            <person name="Eric P."/>
            <person name="Gao J.J."/>
            <person name="Katoh T.K."/>
            <person name="Toda M.J."/>
            <person name="Watabe H."/>
            <person name="Watada M."/>
            <person name="Davis J.S."/>
            <person name="Moyle L.C."/>
            <person name="Manoli G."/>
            <person name="Bertolini E."/>
            <person name="Kostal V."/>
            <person name="Hawley R.S."/>
            <person name="Takahashi A."/>
            <person name="Jones C.D."/>
            <person name="Price D.K."/>
            <person name="Whiteman N."/>
            <person name="Kopp A."/>
            <person name="Matute D.R."/>
            <person name="Petrov D.A."/>
        </authorList>
    </citation>
    <scope>NUCLEOTIDE SEQUENCE [LARGE SCALE GENOMIC DNA]</scope>
</reference>
<name>A0A6P4E8M7_DRORH</name>
<dbReference type="GO" id="GO:0035275">
    <property type="term" value="F:dibutyl phthalate binding"/>
    <property type="evidence" value="ECO:0007669"/>
    <property type="project" value="TreeGrafter"/>
</dbReference>
<dbReference type="SUPFAM" id="SSF47565">
    <property type="entry name" value="Insect pheromone/odorant-binding proteins"/>
    <property type="match status" value="1"/>
</dbReference>
<dbReference type="InterPro" id="IPR036728">
    <property type="entry name" value="PBP_GOBP_sf"/>
</dbReference>
<dbReference type="OrthoDB" id="6610259at2759"/>
<dbReference type="FunFam" id="1.10.238.20:FF:000001">
    <property type="entry name" value="General odorant-binding protein lush"/>
    <property type="match status" value="1"/>
</dbReference>
<comment type="similarity">
    <text evidence="2">Belongs to the PBP/GOBP family.</text>
</comment>